<evidence type="ECO:0000256" key="2">
    <source>
        <dbReference type="ARBA" id="ARBA00022723"/>
    </source>
</evidence>
<dbReference type="GO" id="GO:0008270">
    <property type="term" value="F:zinc ion binding"/>
    <property type="evidence" value="ECO:0007669"/>
    <property type="project" value="UniProtKB-KW"/>
</dbReference>
<dbReference type="SMART" id="SM00154">
    <property type="entry name" value="ZnF_AN1"/>
    <property type="match status" value="1"/>
</dbReference>
<dbReference type="OMA" id="IDYWTAN"/>
<dbReference type="InterPro" id="IPR035896">
    <property type="entry name" value="AN1-like_Znf"/>
</dbReference>
<comment type="function">
    <text evidence="1">May be involved in environmental stress response.</text>
</comment>
<dbReference type="STRING" id="71139.A0A059DIM6"/>
<feature type="compositionally biased region" description="Low complexity" evidence="6">
    <location>
        <begin position="52"/>
        <end position="65"/>
    </location>
</feature>
<dbReference type="Pfam" id="PF01754">
    <property type="entry name" value="zf-A20"/>
    <property type="match status" value="1"/>
</dbReference>
<evidence type="ECO:0000256" key="1">
    <source>
        <dbReference type="ARBA" id="ARBA00003732"/>
    </source>
</evidence>
<dbReference type="PROSITE" id="PS51039">
    <property type="entry name" value="ZF_AN1"/>
    <property type="match status" value="1"/>
</dbReference>
<feature type="domain" description="A20-type" evidence="7">
    <location>
        <begin position="9"/>
        <end position="45"/>
    </location>
</feature>
<evidence type="ECO:0000259" key="7">
    <source>
        <dbReference type="PROSITE" id="PS51036"/>
    </source>
</evidence>
<evidence type="ECO:0000313" key="9">
    <source>
        <dbReference type="EMBL" id="KCW90256.1"/>
    </source>
</evidence>
<feature type="compositionally biased region" description="Basic and acidic residues" evidence="6">
    <location>
        <begin position="66"/>
        <end position="75"/>
    </location>
</feature>
<name>A0A059DIM6_EUCGR</name>
<protein>
    <recommendedName>
        <fullName evidence="10">AN1-type domain-containing protein</fullName>
    </recommendedName>
</protein>
<dbReference type="PROSITE" id="PS51036">
    <property type="entry name" value="ZF_A20"/>
    <property type="match status" value="1"/>
</dbReference>
<accession>A0A059DIM6</accession>
<gene>
    <name evidence="9" type="ORF">EUGRSUZ_A02408</name>
</gene>
<dbReference type="AlphaFoldDB" id="A0A059DIM6"/>
<organism evidence="9">
    <name type="scientific">Eucalyptus grandis</name>
    <name type="common">Flooded gum</name>
    <dbReference type="NCBI Taxonomy" id="71139"/>
    <lineage>
        <taxon>Eukaryota</taxon>
        <taxon>Viridiplantae</taxon>
        <taxon>Streptophyta</taxon>
        <taxon>Embryophyta</taxon>
        <taxon>Tracheophyta</taxon>
        <taxon>Spermatophyta</taxon>
        <taxon>Magnoliopsida</taxon>
        <taxon>eudicotyledons</taxon>
        <taxon>Gunneridae</taxon>
        <taxon>Pentapetalae</taxon>
        <taxon>rosids</taxon>
        <taxon>malvids</taxon>
        <taxon>Myrtales</taxon>
        <taxon>Myrtaceae</taxon>
        <taxon>Myrtoideae</taxon>
        <taxon>Eucalypteae</taxon>
        <taxon>Eucalyptus</taxon>
    </lineage>
</organism>
<feature type="region of interest" description="Disordered" evidence="6">
    <location>
        <begin position="52"/>
        <end position="75"/>
    </location>
</feature>
<dbReference type="InterPro" id="IPR002653">
    <property type="entry name" value="Znf_A20"/>
</dbReference>
<keyword evidence="2" id="KW-0479">Metal-binding</keyword>
<dbReference type="GO" id="GO:0003677">
    <property type="term" value="F:DNA binding"/>
    <property type="evidence" value="ECO:0007669"/>
    <property type="project" value="InterPro"/>
</dbReference>
<proteinExistence type="predicted"/>
<keyword evidence="4" id="KW-0862">Zinc</keyword>
<dbReference type="Gene3D" id="1.20.5.4770">
    <property type="match status" value="1"/>
</dbReference>
<dbReference type="Gene3D" id="4.10.1110.10">
    <property type="entry name" value="AN1-like Zinc finger"/>
    <property type="match status" value="1"/>
</dbReference>
<keyword evidence="3 5" id="KW-0863">Zinc-finger</keyword>
<evidence type="ECO:0000256" key="4">
    <source>
        <dbReference type="ARBA" id="ARBA00022833"/>
    </source>
</evidence>
<sequence>MEFPNGMGWQSTKGCILCINCGFFGSAAMGNMCSKCHKDMLQKREQAELAASSSTTSIGAASSGESGKEHAVAGARDVHSGAVDVEASSITSLPESTSTGNSAALLFRNLRMNVKEGPNRCTACRKRVGLTGFNCRCGNLFCAAHRHADEHDCSIDYWTANRAALAKINPIVKAEKLGKI</sequence>
<feature type="domain" description="AN1-type" evidence="8">
    <location>
        <begin position="115"/>
        <end position="161"/>
    </location>
</feature>
<dbReference type="PANTHER" id="PTHR10634:SF104">
    <property type="entry name" value="ZINC FINGER A20 AND AN1 DOMAIN-CONTAINING STRESS-ASSOCIATED PROTEIN 2"/>
    <property type="match status" value="1"/>
</dbReference>
<dbReference type="FunFam" id="4.10.1110.10:FF:000001">
    <property type="entry name" value="Zinc finger AN1-type containing 6"/>
    <property type="match status" value="1"/>
</dbReference>
<evidence type="ECO:0000256" key="3">
    <source>
        <dbReference type="ARBA" id="ARBA00022771"/>
    </source>
</evidence>
<dbReference type="SUPFAM" id="SSF57716">
    <property type="entry name" value="Glucocorticoid receptor-like (DNA-binding domain)"/>
    <property type="match status" value="1"/>
</dbReference>
<dbReference type="InterPro" id="IPR050652">
    <property type="entry name" value="AN1_A20_ZnFinger"/>
</dbReference>
<dbReference type="SMART" id="SM00259">
    <property type="entry name" value="ZnF_A20"/>
    <property type="match status" value="1"/>
</dbReference>
<dbReference type="PANTHER" id="PTHR10634">
    <property type="entry name" value="AN1-TYPE ZINC FINGER PROTEIN"/>
    <property type="match status" value="1"/>
</dbReference>
<evidence type="ECO:0000256" key="5">
    <source>
        <dbReference type="PROSITE-ProRule" id="PRU00449"/>
    </source>
</evidence>
<dbReference type="InParanoid" id="A0A059DIM6"/>
<dbReference type="EMBL" id="KK198753">
    <property type="protein sequence ID" value="KCW90256.1"/>
    <property type="molecule type" value="Genomic_DNA"/>
</dbReference>
<dbReference type="SUPFAM" id="SSF118310">
    <property type="entry name" value="AN1-like Zinc finger"/>
    <property type="match status" value="1"/>
</dbReference>
<dbReference type="Gramene" id="KCW90256">
    <property type="protein sequence ID" value="KCW90256"/>
    <property type="gene ID" value="EUGRSUZ_A02408"/>
</dbReference>
<evidence type="ECO:0000259" key="8">
    <source>
        <dbReference type="PROSITE" id="PS51039"/>
    </source>
</evidence>
<dbReference type="Pfam" id="PF01428">
    <property type="entry name" value="zf-AN1"/>
    <property type="match status" value="1"/>
</dbReference>
<evidence type="ECO:0008006" key="10">
    <source>
        <dbReference type="Google" id="ProtNLM"/>
    </source>
</evidence>
<evidence type="ECO:0000256" key="6">
    <source>
        <dbReference type="SAM" id="MobiDB-lite"/>
    </source>
</evidence>
<reference evidence="9" key="1">
    <citation type="submission" date="2013-07" db="EMBL/GenBank/DDBJ databases">
        <title>The genome of Eucalyptus grandis.</title>
        <authorList>
            <person name="Schmutz J."/>
            <person name="Hayes R."/>
            <person name="Myburg A."/>
            <person name="Tuskan G."/>
            <person name="Grattapaglia D."/>
            <person name="Rokhsar D.S."/>
        </authorList>
    </citation>
    <scope>NUCLEOTIDE SEQUENCE</scope>
    <source>
        <tissue evidence="9">Leaf extractions</tissue>
    </source>
</reference>
<dbReference type="InterPro" id="IPR000058">
    <property type="entry name" value="Znf_AN1"/>
</dbReference>